<feature type="region of interest" description="Disordered" evidence="1">
    <location>
        <begin position="162"/>
        <end position="183"/>
    </location>
</feature>
<accession>A0A397GIV3</accession>
<gene>
    <name evidence="2" type="ORF">CDV56_101652</name>
</gene>
<feature type="region of interest" description="Disordered" evidence="1">
    <location>
        <begin position="54"/>
        <end position="76"/>
    </location>
</feature>
<feature type="compositionally biased region" description="Low complexity" evidence="1">
    <location>
        <begin position="162"/>
        <end position="172"/>
    </location>
</feature>
<protein>
    <submittedName>
        <fullName evidence="2">Uncharacterized protein</fullName>
    </submittedName>
</protein>
<comment type="caution">
    <text evidence="2">The sequence shown here is derived from an EMBL/GenBank/DDBJ whole genome shotgun (WGS) entry which is preliminary data.</text>
</comment>
<reference evidence="2" key="1">
    <citation type="submission" date="2018-08" db="EMBL/GenBank/DDBJ databases">
        <title>Draft genome sequence of azole-resistant Aspergillus thermomutatus (Neosartorya pseudofischeri) strain HMR AF 39, isolated from a human nasal aspirate.</title>
        <authorList>
            <person name="Parent-Michaud M."/>
            <person name="Dufresne P.J."/>
            <person name="Fournier E."/>
            <person name="Martineau C."/>
            <person name="Moreira S."/>
            <person name="Perkins V."/>
            <person name="De Repentigny L."/>
            <person name="Dufresne S.F."/>
        </authorList>
    </citation>
    <scope>NUCLEOTIDE SEQUENCE [LARGE SCALE GENOMIC DNA]</scope>
    <source>
        <strain evidence="2">HMR AF 39</strain>
    </source>
</reference>
<feature type="compositionally biased region" description="Low complexity" evidence="1">
    <location>
        <begin position="54"/>
        <end position="63"/>
    </location>
</feature>
<dbReference type="OrthoDB" id="2740448at2759"/>
<dbReference type="STRING" id="41047.A0A397GIV3"/>
<sequence>MNRRTRRSMGLQLAPDSSSLPDANGSSAANVPLTKSRDHAHVSSPLSVVLHAPSLLSPPATSSQSRRNAPQRESRGTCSCLPTAVFLLHELEASSGNSQERHLDSQLSSYRETLSWCERMLQCSTCRSRPENMTVLNLVLERLVGLCDSIVGAYFDVIDSSGNSSSNSNSSNATEHHPWSTSKSRATEWPEMVLDDYDIAGPDWKTLVRVLIFIQMGALDSLLTRMKRIPSMAQQDSQMVRLLRSEQRNARIARRLWPGLLETTPLSESGPYMILGLRSI</sequence>
<feature type="compositionally biased region" description="Polar residues" evidence="1">
    <location>
        <begin position="15"/>
        <end position="29"/>
    </location>
</feature>
<evidence type="ECO:0000313" key="2">
    <source>
        <dbReference type="EMBL" id="RHZ50902.1"/>
    </source>
</evidence>
<dbReference type="GeneID" id="38123626"/>
<feature type="region of interest" description="Disordered" evidence="1">
    <location>
        <begin position="1"/>
        <end position="39"/>
    </location>
</feature>
<proteinExistence type="predicted"/>
<evidence type="ECO:0000256" key="1">
    <source>
        <dbReference type="SAM" id="MobiDB-lite"/>
    </source>
</evidence>
<keyword evidence="3" id="KW-1185">Reference proteome</keyword>
<dbReference type="RefSeq" id="XP_026612860.1">
    <property type="nucleotide sequence ID" value="XM_026755271.1"/>
</dbReference>
<evidence type="ECO:0000313" key="3">
    <source>
        <dbReference type="Proteomes" id="UP000215305"/>
    </source>
</evidence>
<dbReference type="EMBL" id="NKHU02000154">
    <property type="protein sequence ID" value="RHZ50902.1"/>
    <property type="molecule type" value="Genomic_DNA"/>
</dbReference>
<organism evidence="2 3">
    <name type="scientific">Aspergillus thermomutatus</name>
    <name type="common">Neosartorya pseudofischeri</name>
    <dbReference type="NCBI Taxonomy" id="41047"/>
    <lineage>
        <taxon>Eukaryota</taxon>
        <taxon>Fungi</taxon>
        <taxon>Dikarya</taxon>
        <taxon>Ascomycota</taxon>
        <taxon>Pezizomycotina</taxon>
        <taxon>Eurotiomycetes</taxon>
        <taxon>Eurotiomycetidae</taxon>
        <taxon>Eurotiales</taxon>
        <taxon>Aspergillaceae</taxon>
        <taxon>Aspergillus</taxon>
        <taxon>Aspergillus subgen. Fumigati</taxon>
    </lineage>
</organism>
<dbReference type="VEuPathDB" id="FungiDB:CDV56_101652"/>
<dbReference type="AlphaFoldDB" id="A0A397GIV3"/>
<dbReference type="Proteomes" id="UP000215305">
    <property type="component" value="Unassembled WGS sequence"/>
</dbReference>
<name>A0A397GIV3_ASPTH</name>